<accession>A0A0F9VZG8</accession>
<dbReference type="Pfam" id="PF11013">
    <property type="entry name" value="DUF2851"/>
    <property type="match status" value="1"/>
</dbReference>
<name>A0A0F9VZG8_9ZZZZ</name>
<dbReference type="InterPro" id="IPR021272">
    <property type="entry name" value="DUF2851"/>
</dbReference>
<evidence type="ECO:0008006" key="2">
    <source>
        <dbReference type="Google" id="ProtNLM"/>
    </source>
</evidence>
<organism evidence="1">
    <name type="scientific">marine sediment metagenome</name>
    <dbReference type="NCBI Taxonomy" id="412755"/>
    <lineage>
        <taxon>unclassified sequences</taxon>
        <taxon>metagenomes</taxon>
        <taxon>ecological metagenomes</taxon>
    </lineage>
</organism>
<dbReference type="EMBL" id="LAZR01000257">
    <property type="protein sequence ID" value="KKN78776.1"/>
    <property type="molecule type" value="Genomic_DNA"/>
</dbReference>
<sequence length="451" mass="53065">MGGRNRLIIFISENMPALQRVFYFYKMKEDLLHFIWKYKKYPINGLLTTYGEAVHVVSTGTHNHLSGPDFFNAQLELNQQLWAGNVEIHIKSSDWYAHNHQEDSNYDNVILHVVWEDDLSVFRKDGSQIPTLELKEYIPLKILDTYQNLFDIKNYKFINCENEFIKVDEFIRNNWLDRLFIERLEQKTITINKLLEVTNNDWEYVLFLMLLKTFGSKINGEIFMEIGKSIDFSIIRKLFNKPLEMESLLLGQANLLNGTDESDKYYNDLKREYAFLKHKYNLSPVFKSPEFFRLRPSNFPTIRIAQLSTIYVKNNNLFHLLIEKDESIFFEILNAGISHYWEDHFNFGKISKKSKKRISNSFLDLLMINTIIPLKFAFQRYKGNLDNDALLKIMSDIKKEENSIISKFGKLGVTVKNAKDSQTYLQLYNNYCIKDKCLDCAVGASLMNIKV</sequence>
<dbReference type="AlphaFoldDB" id="A0A0F9VZG8"/>
<gene>
    <name evidence="1" type="ORF">LCGC14_0346990</name>
</gene>
<protein>
    <recommendedName>
        <fullName evidence="2">DUF2851 domain-containing protein</fullName>
    </recommendedName>
</protein>
<comment type="caution">
    <text evidence="1">The sequence shown here is derived from an EMBL/GenBank/DDBJ whole genome shotgun (WGS) entry which is preliminary data.</text>
</comment>
<proteinExistence type="predicted"/>
<evidence type="ECO:0000313" key="1">
    <source>
        <dbReference type="EMBL" id="KKN78776.1"/>
    </source>
</evidence>
<reference evidence="1" key="1">
    <citation type="journal article" date="2015" name="Nature">
        <title>Complex archaea that bridge the gap between prokaryotes and eukaryotes.</title>
        <authorList>
            <person name="Spang A."/>
            <person name="Saw J.H."/>
            <person name="Jorgensen S.L."/>
            <person name="Zaremba-Niedzwiedzka K."/>
            <person name="Martijn J."/>
            <person name="Lind A.E."/>
            <person name="van Eijk R."/>
            <person name="Schleper C."/>
            <person name="Guy L."/>
            <person name="Ettema T.J."/>
        </authorList>
    </citation>
    <scope>NUCLEOTIDE SEQUENCE</scope>
</reference>